<dbReference type="GO" id="GO:0000981">
    <property type="term" value="F:DNA-binding transcription factor activity, RNA polymerase II-specific"/>
    <property type="evidence" value="ECO:0007669"/>
    <property type="project" value="TreeGrafter"/>
</dbReference>
<dbReference type="AlphaFoldDB" id="A0A131YXU8"/>
<feature type="compositionally biased region" description="Low complexity" evidence="12">
    <location>
        <begin position="39"/>
        <end position="48"/>
    </location>
</feature>
<evidence type="ECO:0000256" key="12">
    <source>
        <dbReference type="SAM" id="MobiDB-lite"/>
    </source>
</evidence>
<feature type="compositionally biased region" description="Low complexity" evidence="12">
    <location>
        <begin position="293"/>
        <end position="313"/>
    </location>
</feature>
<evidence type="ECO:0000256" key="3">
    <source>
        <dbReference type="ARBA" id="ARBA00022737"/>
    </source>
</evidence>
<keyword evidence="8" id="KW-0804">Transcription</keyword>
<protein>
    <submittedName>
        <fullName evidence="14">Transcription factor Sp, invertebrate</fullName>
    </submittedName>
</protein>
<sequence length="752" mass="77591">MSTTTERSQESEYVVPSANSQEVQPSPLALLAATCSKIGSPTDSPADDSGGGDGANGDASPAKTNSANVLPAGAGELVAQYVQTPTMGVLNPDGTVTPMPSPTVKAAPQAQQAVFSPGTQLVAQVTPNGQITYNAIPQIQNIQIDGQEAIFIPASFTGGQQAIQLAGGGHALLANQGFLRPQGFTQNVAIRQGNVVQTLQLPLAAAAAPMQQTIPVQVPISTGNGQTVFQTIHVPVQTLQAVATPQGNMLASGQQLAAAQVVQQLAQMQPQMAQLTAQGQLQQIQVTATPAVAANPQQATRPQQQQPTAATPTSWSGATQMVMTSTGETITTAPQMTATVQSASSAQAQQQQAQQNAAVAAQVQAQALAVQLPSGQVVQGQMGQLLAAGGATWWPMGATAINVSGLAGLRSPNIIQVQSLPGLQMQGAAGGGAGQTHILGGGALQALGITPQGNVIASPLQSAAPLSPLQTVQAALANGQLLAQQFQQDPNDPTKWQVVTAQPVAAPAASTTQTHLQAAGQQVHLVQAQAQTLTSAAGGASTPVTDGSGGLESPDLTDGGASQGATDGASTPTGAGSSGGNAGLRRLRRVACTCPNCREGEGRNSENKRRQHVCHIAGCHKVYGKTSHLRAHLRWHTGERPFVCEWLFCGKRFTRSDELQRHKRTHTGEKRFQCAECLKRFMRSDHLSKHLKTHLSKKGSISGVSAAANASHDDFAPDSCDLEMSVDVSDHDLSINESALAENNGTTHVLST</sequence>
<feature type="domain" description="C2H2-type" evidence="13">
    <location>
        <begin position="672"/>
        <end position="699"/>
    </location>
</feature>
<keyword evidence="5" id="KW-0862">Zinc</keyword>
<dbReference type="InterPro" id="IPR013087">
    <property type="entry name" value="Znf_C2H2_type"/>
</dbReference>
<evidence type="ECO:0000256" key="8">
    <source>
        <dbReference type="ARBA" id="ARBA00023163"/>
    </source>
</evidence>
<organism evidence="14">
    <name type="scientific">Rhipicephalus appendiculatus</name>
    <name type="common">Brown ear tick</name>
    <dbReference type="NCBI Taxonomy" id="34631"/>
    <lineage>
        <taxon>Eukaryota</taxon>
        <taxon>Metazoa</taxon>
        <taxon>Ecdysozoa</taxon>
        <taxon>Arthropoda</taxon>
        <taxon>Chelicerata</taxon>
        <taxon>Arachnida</taxon>
        <taxon>Acari</taxon>
        <taxon>Parasitiformes</taxon>
        <taxon>Ixodida</taxon>
        <taxon>Ixodoidea</taxon>
        <taxon>Ixodidae</taxon>
        <taxon>Rhipicephalinae</taxon>
        <taxon>Rhipicephalus</taxon>
        <taxon>Rhipicephalus</taxon>
    </lineage>
</organism>
<evidence type="ECO:0000256" key="6">
    <source>
        <dbReference type="ARBA" id="ARBA00023015"/>
    </source>
</evidence>
<dbReference type="PANTHER" id="PTHR23235">
    <property type="entry name" value="KRUEPPEL-LIKE TRANSCRIPTION FACTOR"/>
    <property type="match status" value="1"/>
</dbReference>
<feature type="domain" description="C2H2-type" evidence="13">
    <location>
        <begin position="612"/>
        <end position="641"/>
    </location>
</feature>
<dbReference type="SMART" id="SM00355">
    <property type="entry name" value="ZnF_C2H2"/>
    <property type="match status" value="3"/>
</dbReference>
<keyword evidence="9" id="KW-0539">Nucleus</keyword>
<evidence type="ECO:0000256" key="4">
    <source>
        <dbReference type="ARBA" id="ARBA00022771"/>
    </source>
</evidence>
<dbReference type="PROSITE" id="PS00028">
    <property type="entry name" value="ZINC_FINGER_C2H2_1"/>
    <property type="match status" value="3"/>
</dbReference>
<dbReference type="PROSITE" id="PS50157">
    <property type="entry name" value="ZINC_FINGER_C2H2_2"/>
    <property type="match status" value="3"/>
</dbReference>
<evidence type="ECO:0000256" key="2">
    <source>
        <dbReference type="ARBA" id="ARBA00022723"/>
    </source>
</evidence>
<dbReference type="SUPFAM" id="SSF57667">
    <property type="entry name" value="beta-beta-alpha zinc fingers"/>
    <property type="match status" value="2"/>
</dbReference>
<accession>A0A131YXU8</accession>
<evidence type="ECO:0000313" key="14">
    <source>
        <dbReference type="EMBL" id="JAP83488.1"/>
    </source>
</evidence>
<keyword evidence="6" id="KW-0805">Transcription regulation</keyword>
<evidence type="ECO:0000256" key="9">
    <source>
        <dbReference type="ARBA" id="ARBA00023242"/>
    </source>
</evidence>
<keyword evidence="4 11" id="KW-0863">Zinc-finger</keyword>
<dbReference type="Pfam" id="PF00096">
    <property type="entry name" value="zf-C2H2"/>
    <property type="match status" value="2"/>
</dbReference>
<reference evidence="14" key="1">
    <citation type="journal article" date="2016" name="Ticks Tick Borne Dis.">
        <title>De novo assembly and annotation of the salivary gland transcriptome of Rhipicephalus appendiculatus male and female ticks during blood feeding.</title>
        <authorList>
            <person name="de Castro M.H."/>
            <person name="de Klerk D."/>
            <person name="Pienaar R."/>
            <person name="Latif A.A."/>
            <person name="Rees D.J."/>
            <person name="Mans B.J."/>
        </authorList>
    </citation>
    <scope>NUCLEOTIDE SEQUENCE</scope>
    <source>
        <tissue evidence="14">Salivary glands</tissue>
    </source>
</reference>
<name>A0A131YXU8_RHIAP</name>
<dbReference type="Gene3D" id="3.30.160.60">
    <property type="entry name" value="Classic Zinc Finger"/>
    <property type="match status" value="3"/>
</dbReference>
<dbReference type="InterPro" id="IPR036236">
    <property type="entry name" value="Znf_C2H2_sf"/>
</dbReference>
<feature type="region of interest" description="Disordered" evidence="12">
    <location>
        <begin position="537"/>
        <end position="582"/>
    </location>
</feature>
<evidence type="ECO:0000256" key="1">
    <source>
        <dbReference type="ARBA" id="ARBA00004123"/>
    </source>
</evidence>
<dbReference type="FunFam" id="3.30.160.60:FF:000014">
    <property type="entry name" value="Transcription factor Sp3"/>
    <property type="match status" value="1"/>
</dbReference>
<dbReference type="FunFam" id="3.30.160.60:FF:000624">
    <property type="entry name" value="zinc finger protein 697"/>
    <property type="match status" value="1"/>
</dbReference>
<keyword evidence="7" id="KW-0238">DNA-binding</keyword>
<dbReference type="GO" id="GO:0000978">
    <property type="term" value="F:RNA polymerase II cis-regulatory region sequence-specific DNA binding"/>
    <property type="evidence" value="ECO:0007669"/>
    <property type="project" value="TreeGrafter"/>
</dbReference>
<evidence type="ECO:0000256" key="10">
    <source>
        <dbReference type="ARBA" id="ARBA00038409"/>
    </source>
</evidence>
<proteinExistence type="inferred from homology"/>
<keyword evidence="2" id="KW-0479">Metal-binding</keyword>
<feature type="region of interest" description="Disordered" evidence="12">
    <location>
        <begin position="293"/>
        <end position="316"/>
    </location>
</feature>
<evidence type="ECO:0000256" key="7">
    <source>
        <dbReference type="ARBA" id="ARBA00023125"/>
    </source>
</evidence>
<feature type="domain" description="C2H2-type" evidence="13">
    <location>
        <begin position="642"/>
        <end position="671"/>
    </location>
</feature>
<comment type="similarity">
    <text evidence="10">Belongs to the Sp1 C2H2-type zinc-finger protein family.</text>
</comment>
<evidence type="ECO:0000256" key="5">
    <source>
        <dbReference type="ARBA" id="ARBA00022833"/>
    </source>
</evidence>
<dbReference type="GO" id="GO:0008270">
    <property type="term" value="F:zinc ion binding"/>
    <property type="evidence" value="ECO:0007669"/>
    <property type="project" value="UniProtKB-KW"/>
</dbReference>
<evidence type="ECO:0000256" key="11">
    <source>
        <dbReference type="PROSITE-ProRule" id="PRU00042"/>
    </source>
</evidence>
<dbReference type="GO" id="GO:0005634">
    <property type="term" value="C:nucleus"/>
    <property type="evidence" value="ECO:0007669"/>
    <property type="project" value="UniProtKB-SubCell"/>
</dbReference>
<comment type="subcellular location">
    <subcellularLocation>
        <location evidence="1">Nucleus</location>
    </subcellularLocation>
</comment>
<feature type="region of interest" description="Disordered" evidence="12">
    <location>
        <begin position="1"/>
        <end position="68"/>
    </location>
</feature>
<dbReference type="PANTHER" id="PTHR23235:SF170">
    <property type="entry name" value="FI01014P-RELATED"/>
    <property type="match status" value="1"/>
</dbReference>
<keyword evidence="3" id="KW-0677">Repeat</keyword>
<dbReference type="EMBL" id="GEDV01005069">
    <property type="protein sequence ID" value="JAP83488.1"/>
    <property type="molecule type" value="Transcribed_RNA"/>
</dbReference>
<feature type="compositionally biased region" description="Low complexity" evidence="12">
    <location>
        <begin position="564"/>
        <end position="575"/>
    </location>
</feature>
<evidence type="ECO:0000259" key="13">
    <source>
        <dbReference type="PROSITE" id="PS50157"/>
    </source>
</evidence>